<dbReference type="PIRSF" id="PIRSF016302">
    <property type="entry name" value="Man_a_manosd"/>
    <property type="match status" value="1"/>
</dbReference>
<comment type="subcellular location">
    <subcellularLocation>
        <location evidence="2">Endomembrane system</location>
    </subcellularLocation>
</comment>
<evidence type="ECO:0000256" key="12">
    <source>
        <dbReference type="SAM" id="Phobius"/>
    </source>
</evidence>
<evidence type="ECO:0000256" key="13">
    <source>
        <dbReference type="SAM" id="SignalP"/>
    </source>
</evidence>
<dbReference type="GeneID" id="28756868"/>
<gene>
    <name evidence="14" type="ORF">CC84DRAFT_1021126</name>
</gene>
<protein>
    <recommendedName>
        <fullName evidence="4 10">Mannan endo-1,6-alpha-mannosidase</fullName>
        <ecNumber evidence="4 10">3.2.1.101</ecNumber>
    </recommendedName>
</protein>
<evidence type="ECO:0000256" key="3">
    <source>
        <dbReference type="ARBA" id="ARBA00009699"/>
    </source>
</evidence>
<evidence type="ECO:0000256" key="11">
    <source>
        <dbReference type="SAM" id="MobiDB-lite"/>
    </source>
</evidence>
<dbReference type="InterPro" id="IPR014480">
    <property type="entry name" value="Mannan-1_6-alpha_mannosidase"/>
</dbReference>
<accession>A0A177C4U9</accession>
<evidence type="ECO:0000256" key="4">
    <source>
        <dbReference type="ARBA" id="ARBA00012350"/>
    </source>
</evidence>
<evidence type="ECO:0000256" key="7">
    <source>
        <dbReference type="ARBA" id="ARBA00023136"/>
    </source>
</evidence>
<dbReference type="Gene3D" id="1.50.10.20">
    <property type="match status" value="1"/>
</dbReference>
<dbReference type="PANTHER" id="PTHR12145:SF36">
    <property type="entry name" value="MANNAN ENDO-1,6-ALPHA-MANNOSIDASE DCW1"/>
    <property type="match status" value="1"/>
</dbReference>
<feature type="region of interest" description="Disordered" evidence="11">
    <location>
        <begin position="417"/>
        <end position="437"/>
    </location>
</feature>
<name>A0A177C4U9_9PLEO</name>
<evidence type="ECO:0000256" key="6">
    <source>
        <dbReference type="ARBA" id="ARBA00022801"/>
    </source>
</evidence>
<evidence type="ECO:0000256" key="2">
    <source>
        <dbReference type="ARBA" id="ARBA00004308"/>
    </source>
</evidence>
<dbReference type="EMBL" id="KV441556">
    <property type="protein sequence ID" value="OAG02446.1"/>
    <property type="molecule type" value="Genomic_DNA"/>
</dbReference>
<comment type="similarity">
    <text evidence="3 10">Belongs to the glycosyl hydrolase 76 family.</text>
</comment>
<dbReference type="GO" id="GO:0012505">
    <property type="term" value="C:endomembrane system"/>
    <property type="evidence" value="ECO:0007669"/>
    <property type="project" value="UniProtKB-SubCell"/>
</dbReference>
<reference evidence="14 15" key="1">
    <citation type="submission" date="2016-05" db="EMBL/GenBank/DDBJ databases">
        <title>Comparative analysis of secretome profiles of manganese(II)-oxidizing ascomycete fungi.</title>
        <authorList>
            <consortium name="DOE Joint Genome Institute"/>
            <person name="Zeiner C.A."/>
            <person name="Purvine S.O."/>
            <person name="Zink E.M."/>
            <person name="Wu S."/>
            <person name="Pasa-Tolic L."/>
            <person name="Chaput D.L."/>
            <person name="Haridas S."/>
            <person name="Grigoriev I.V."/>
            <person name="Santelli C.M."/>
            <person name="Hansel C.M."/>
        </authorList>
    </citation>
    <scope>NUCLEOTIDE SEQUENCE [LARGE SCALE GENOMIC DNA]</scope>
    <source>
        <strain evidence="14 15">AP3s5-JAC2a</strain>
    </source>
</reference>
<dbReference type="Proteomes" id="UP000077069">
    <property type="component" value="Unassembled WGS sequence"/>
</dbReference>
<comment type="catalytic activity">
    <reaction evidence="1 10">
        <text>Random hydrolysis of (1-&gt;6)-alpha-D-mannosidic linkages in unbranched (1-&gt;6)-mannans.</text>
        <dbReference type="EC" id="3.2.1.101"/>
    </reaction>
</comment>
<dbReference type="InterPro" id="IPR008928">
    <property type="entry name" value="6-hairpin_glycosidase_sf"/>
</dbReference>
<evidence type="ECO:0000256" key="9">
    <source>
        <dbReference type="ARBA" id="ARBA00023295"/>
    </source>
</evidence>
<evidence type="ECO:0000313" key="15">
    <source>
        <dbReference type="Proteomes" id="UP000077069"/>
    </source>
</evidence>
<keyword evidence="7 12" id="KW-0472">Membrane</keyword>
<dbReference type="PANTHER" id="PTHR12145">
    <property type="entry name" value="MANNAN ENDO-1,6-ALPHA-MANNOSIDASE DCW1"/>
    <property type="match status" value="1"/>
</dbReference>
<dbReference type="FunFam" id="1.50.10.20:FF:000006">
    <property type="entry name" value="Mannan endo-1,6-alpha-mannosidase"/>
    <property type="match status" value="1"/>
</dbReference>
<dbReference type="AlphaFoldDB" id="A0A177C4U9"/>
<keyword evidence="9 10" id="KW-0326">Glycosidase</keyword>
<keyword evidence="8" id="KW-0325">Glycoprotein</keyword>
<dbReference type="RefSeq" id="XP_018032811.1">
    <property type="nucleotide sequence ID" value="XM_018173382.1"/>
</dbReference>
<evidence type="ECO:0000256" key="1">
    <source>
        <dbReference type="ARBA" id="ARBA00001452"/>
    </source>
</evidence>
<feature type="chain" id="PRO_5008057755" description="Mannan endo-1,6-alpha-mannosidase" evidence="13">
    <location>
        <begin position="28"/>
        <end position="476"/>
    </location>
</feature>
<organism evidence="14 15">
    <name type="scientific">Paraphaeosphaeria sporulosa</name>
    <dbReference type="NCBI Taxonomy" id="1460663"/>
    <lineage>
        <taxon>Eukaryota</taxon>
        <taxon>Fungi</taxon>
        <taxon>Dikarya</taxon>
        <taxon>Ascomycota</taxon>
        <taxon>Pezizomycotina</taxon>
        <taxon>Dothideomycetes</taxon>
        <taxon>Pleosporomycetidae</taxon>
        <taxon>Pleosporales</taxon>
        <taxon>Massarineae</taxon>
        <taxon>Didymosphaeriaceae</taxon>
        <taxon>Paraphaeosphaeria</taxon>
    </lineage>
</organism>
<keyword evidence="5 13" id="KW-0732">Signal</keyword>
<dbReference type="GO" id="GO:0016052">
    <property type="term" value="P:carbohydrate catabolic process"/>
    <property type="evidence" value="ECO:0007669"/>
    <property type="project" value="InterPro"/>
</dbReference>
<sequence>MRLLSAAQAWTAVSLLAANLCSLPASAIVLDPNSQDSVRAASKDVAQVLWSMYATTDNQVISGITGLLTYPPYYWWQAGAMFGQLIDYWYYTGDDGYNDMIRDGLIHQAGEKWDFMPANQSKDEGNDDQLFWAFTLMSAAEYNFPNPPDGTPGWLALSQSIWNQLATRWEAATCGGGVRWQIYQWLPGWGYKNLASNGGYFQLSARLALFTGNSTYADRAVEIFDWLQNTSPLVTHDYVVYDGANVEANPSKGDMGNCTKPDTNQWTYNYGIMIGGAAYMYNYTNGSDIWRERLTGFINKTAIFFPEQNNGIMTEPCEGPQNCNGDMVSFKGYLARWYAVSAQIAPFTAPMVMPHLQKSGIAAAQSCVGPSATGVGGSYECGNRWYQNGYDGKSGVGQQLAALSIIAANMAPWSKAPLTSHSGGTSEGDPGLGTGEDEGIPKLDYGVATTGDKAGAAILTIFMTVATVGGAYWLVI</sequence>
<evidence type="ECO:0000256" key="10">
    <source>
        <dbReference type="PIRNR" id="PIRNR016302"/>
    </source>
</evidence>
<dbReference type="InParanoid" id="A0A177C4U9"/>
<evidence type="ECO:0000256" key="5">
    <source>
        <dbReference type="ARBA" id="ARBA00022729"/>
    </source>
</evidence>
<dbReference type="GO" id="GO:0009272">
    <property type="term" value="P:fungal-type cell wall biogenesis"/>
    <property type="evidence" value="ECO:0007669"/>
    <property type="project" value="TreeGrafter"/>
</dbReference>
<dbReference type="STRING" id="1460663.A0A177C4U9"/>
<dbReference type="GO" id="GO:0008496">
    <property type="term" value="F:mannan endo-1,6-alpha-mannosidase activity"/>
    <property type="evidence" value="ECO:0007669"/>
    <property type="project" value="UniProtKB-UniRule"/>
</dbReference>
<dbReference type="InterPro" id="IPR005198">
    <property type="entry name" value="Glyco_hydro_76"/>
</dbReference>
<evidence type="ECO:0000256" key="8">
    <source>
        <dbReference type="ARBA" id="ARBA00023180"/>
    </source>
</evidence>
<dbReference type="SUPFAM" id="SSF48208">
    <property type="entry name" value="Six-hairpin glycosidases"/>
    <property type="match status" value="1"/>
</dbReference>
<keyword evidence="12" id="KW-1133">Transmembrane helix</keyword>
<proteinExistence type="inferred from homology"/>
<evidence type="ECO:0000313" key="14">
    <source>
        <dbReference type="EMBL" id="OAG02446.1"/>
    </source>
</evidence>
<feature type="transmembrane region" description="Helical" evidence="12">
    <location>
        <begin position="454"/>
        <end position="475"/>
    </location>
</feature>
<keyword evidence="12" id="KW-0812">Transmembrane</keyword>
<feature type="signal peptide" evidence="13">
    <location>
        <begin position="1"/>
        <end position="27"/>
    </location>
</feature>
<dbReference type="Pfam" id="PF03663">
    <property type="entry name" value="Glyco_hydro_76"/>
    <property type="match status" value="1"/>
</dbReference>
<dbReference type="EC" id="3.2.1.101" evidence="4 10"/>
<keyword evidence="15" id="KW-1185">Reference proteome</keyword>
<dbReference type="OrthoDB" id="4187847at2759"/>
<keyword evidence="6 10" id="KW-0378">Hydrolase</keyword>